<reference evidence="2 3" key="1">
    <citation type="submission" date="2016-04" db="EMBL/GenBank/DDBJ databases">
        <title>Polished mammalian reference genomes with single-molecule sequencing and chromosome conformation capture applied to the Capra hircus genome.</title>
        <authorList>
            <person name="Bickhart D.M."/>
            <person name="Koren S."/>
            <person name="Rosen B."/>
            <person name="Hastie A."/>
            <person name="Liachko I."/>
            <person name="Sullivan S.T."/>
            <person name="Burton J."/>
            <person name="Sayre B.L."/>
            <person name="Huson H.J."/>
            <person name="Lee J."/>
            <person name="Lam E."/>
            <person name="Kelley C.M."/>
            <person name="Hutchison J.L."/>
            <person name="Zhou Y."/>
            <person name="Sun J."/>
            <person name="Crisa A."/>
            <person name="Schwartz J.C."/>
            <person name="Hammond J.A."/>
            <person name="Schroeder S.G."/>
            <person name="Liu G.E."/>
            <person name="Dunham M."/>
            <person name="Shendure J."/>
            <person name="Sonstegard T.S."/>
            <person name="Phillippy A.M."/>
            <person name="Van Tassell C.P."/>
            <person name="Smith T.P."/>
        </authorList>
    </citation>
    <scope>NUCLEOTIDE SEQUENCE [LARGE SCALE GENOMIC DNA]</scope>
</reference>
<dbReference type="AlphaFoldDB" id="A0A452FUN2"/>
<dbReference type="Ensembl" id="ENSCHIT00000035798.1">
    <property type="protein sequence ID" value="ENSCHIP00000027929.1"/>
    <property type="gene ID" value="ENSCHIG00000023657.1"/>
</dbReference>
<dbReference type="InterPro" id="IPR026754">
    <property type="entry name" value="PPDPF"/>
</dbReference>
<evidence type="ECO:0000313" key="2">
    <source>
        <dbReference type="Ensembl" id="ENSCHIP00000027929.1"/>
    </source>
</evidence>
<evidence type="ECO:0000256" key="1">
    <source>
        <dbReference type="ARBA" id="ARBA00006609"/>
    </source>
</evidence>
<dbReference type="Pfam" id="PF15060">
    <property type="entry name" value="PPDFL"/>
    <property type="match status" value="1"/>
</dbReference>
<protein>
    <submittedName>
        <fullName evidence="2">Uncharacterized protein</fullName>
    </submittedName>
</protein>
<dbReference type="STRING" id="9925.ENSCHIP00000027929"/>
<dbReference type="EMBL" id="LWLT01000010">
    <property type="status" value="NOT_ANNOTATED_CDS"/>
    <property type="molecule type" value="Genomic_DNA"/>
</dbReference>
<reference evidence="2" key="3">
    <citation type="submission" date="2025-09" db="UniProtKB">
        <authorList>
            <consortium name="Ensembl"/>
        </authorList>
    </citation>
    <scope>IDENTIFICATION</scope>
</reference>
<reference evidence="2" key="2">
    <citation type="submission" date="2025-08" db="UniProtKB">
        <authorList>
            <consortium name="Ensembl"/>
        </authorList>
    </citation>
    <scope>IDENTIFICATION</scope>
</reference>
<dbReference type="GO" id="GO:0030154">
    <property type="term" value="P:cell differentiation"/>
    <property type="evidence" value="ECO:0007669"/>
    <property type="project" value="InterPro"/>
</dbReference>
<name>A0A452FUN2_CAPHI</name>
<accession>A0A452FUN2</accession>
<proteinExistence type="inferred from homology"/>
<evidence type="ECO:0000313" key="3">
    <source>
        <dbReference type="Proteomes" id="UP000291000"/>
    </source>
</evidence>
<dbReference type="OMA" id="EHRWASF"/>
<sequence length="93" mass="9911">MSTPTIPSSSLLMRFLGPTSLTSSCGSLPTADPEHRWASFFPNKPTLLFTTTVLESSEHSETFQAPTGMITCGLAQEQQPGGQPGKTNCRPPS</sequence>
<comment type="similarity">
    <text evidence="1">Belongs to the PPDPF family.</text>
</comment>
<organism evidence="2 3">
    <name type="scientific">Capra hircus</name>
    <name type="common">Goat</name>
    <dbReference type="NCBI Taxonomy" id="9925"/>
    <lineage>
        <taxon>Eukaryota</taxon>
        <taxon>Metazoa</taxon>
        <taxon>Chordata</taxon>
        <taxon>Craniata</taxon>
        <taxon>Vertebrata</taxon>
        <taxon>Euteleostomi</taxon>
        <taxon>Mammalia</taxon>
        <taxon>Eutheria</taxon>
        <taxon>Laurasiatheria</taxon>
        <taxon>Artiodactyla</taxon>
        <taxon>Ruminantia</taxon>
        <taxon>Pecora</taxon>
        <taxon>Bovidae</taxon>
        <taxon>Caprinae</taxon>
        <taxon>Capra</taxon>
    </lineage>
</organism>
<dbReference type="PANTHER" id="PTHR14572">
    <property type="entry name" value="PANCREATIC PROGENITOR CELL DIFFERENTIATION AND PROLIFERATION FACTOR"/>
    <property type="match status" value="1"/>
</dbReference>
<dbReference type="Proteomes" id="UP000291000">
    <property type="component" value="Chromosome 10"/>
</dbReference>
<keyword evidence="3" id="KW-1185">Reference proteome</keyword>